<feature type="compositionally biased region" description="Polar residues" evidence="1">
    <location>
        <begin position="1"/>
        <end position="10"/>
    </location>
</feature>
<dbReference type="AlphaFoldDB" id="A0A5E4TGR5"/>
<sequence>MQIVEQQSSDRFPRHQSAYEPIPIPPLDISPEEEAEIRREAQMLYEATIRGLADVAAGRKLPSEVVKTGCSIDLNPGYFETPHDPDELDVEEFFGVLMGLRDIEAGRTVPDEIVSAEFEEYNRRLLSTL</sequence>
<accession>A0A5E4TGR5</accession>
<evidence type="ECO:0000256" key="1">
    <source>
        <dbReference type="SAM" id="MobiDB-lite"/>
    </source>
</evidence>
<gene>
    <name evidence="2" type="ORF">PAQ31011_01434</name>
</gene>
<dbReference type="Proteomes" id="UP000366819">
    <property type="component" value="Unassembled WGS sequence"/>
</dbReference>
<keyword evidence="3" id="KW-1185">Reference proteome</keyword>
<protein>
    <submittedName>
        <fullName evidence="2">Uncharacterized protein</fullName>
    </submittedName>
</protein>
<dbReference type="OrthoDB" id="8943072at2"/>
<name>A0A5E4TGR5_9BURK</name>
<organism evidence="2 3">
    <name type="scientific">Pandoraea aquatica</name>
    <dbReference type="NCBI Taxonomy" id="2508290"/>
    <lineage>
        <taxon>Bacteria</taxon>
        <taxon>Pseudomonadati</taxon>
        <taxon>Pseudomonadota</taxon>
        <taxon>Betaproteobacteria</taxon>
        <taxon>Burkholderiales</taxon>
        <taxon>Burkholderiaceae</taxon>
        <taxon>Pandoraea</taxon>
    </lineage>
</organism>
<evidence type="ECO:0000313" key="2">
    <source>
        <dbReference type="EMBL" id="VVD87246.1"/>
    </source>
</evidence>
<dbReference type="EMBL" id="CABPSN010000002">
    <property type="protein sequence ID" value="VVD87246.1"/>
    <property type="molecule type" value="Genomic_DNA"/>
</dbReference>
<reference evidence="2 3" key="1">
    <citation type="submission" date="2019-08" db="EMBL/GenBank/DDBJ databases">
        <authorList>
            <person name="Peeters C."/>
        </authorList>
    </citation>
    <scope>NUCLEOTIDE SEQUENCE [LARGE SCALE GENOMIC DNA]</scope>
    <source>
        <strain evidence="2 3">LMG 31011</strain>
    </source>
</reference>
<proteinExistence type="predicted"/>
<evidence type="ECO:0000313" key="3">
    <source>
        <dbReference type="Proteomes" id="UP000366819"/>
    </source>
</evidence>
<feature type="region of interest" description="Disordered" evidence="1">
    <location>
        <begin position="1"/>
        <end position="29"/>
    </location>
</feature>
<dbReference type="RefSeq" id="WP_150575157.1">
    <property type="nucleotide sequence ID" value="NZ_CABPSN010000002.1"/>
</dbReference>